<evidence type="ECO:0000313" key="2">
    <source>
        <dbReference type="EMBL" id="QCI79760.1"/>
    </source>
</evidence>
<dbReference type="InterPro" id="IPR006311">
    <property type="entry name" value="TAT_signal"/>
</dbReference>
<dbReference type="AlphaFoldDB" id="A0A4D7C718"/>
<dbReference type="KEGG" id="hgn:E6W36_10110"/>
<evidence type="ECO:0000313" key="3">
    <source>
        <dbReference type="Proteomes" id="UP000298714"/>
    </source>
</evidence>
<dbReference type="PANTHER" id="PTHR33361">
    <property type="entry name" value="GLR0591 PROTEIN"/>
    <property type="match status" value="1"/>
</dbReference>
<organism evidence="2 3">
    <name type="scientific">Hankyongella ginsenosidimutans</name>
    <dbReference type="NCBI Taxonomy" id="1763828"/>
    <lineage>
        <taxon>Bacteria</taxon>
        <taxon>Pseudomonadati</taxon>
        <taxon>Pseudomonadota</taxon>
        <taxon>Alphaproteobacteria</taxon>
        <taxon>Sphingomonadales</taxon>
        <taxon>Sphingomonadaceae</taxon>
        <taxon>Hankyongella</taxon>
    </lineage>
</organism>
<accession>A0A4D7C718</accession>
<keyword evidence="1" id="KW-0732">Signal</keyword>
<proteinExistence type="predicted"/>
<name>A0A4D7C718_9SPHN</name>
<dbReference type="InterPro" id="IPR010281">
    <property type="entry name" value="DUF885"/>
</dbReference>
<dbReference type="Proteomes" id="UP000298714">
    <property type="component" value="Chromosome"/>
</dbReference>
<dbReference type="PANTHER" id="PTHR33361:SF2">
    <property type="entry name" value="DUF885 DOMAIN-CONTAINING PROTEIN"/>
    <property type="match status" value="1"/>
</dbReference>
<dbReference type="EMBL" id="CP039704">
    <property type="protein sequence ID" value="QCI79760.1"/>
    <property type="molecule type" value="Genomic_DNA"/>
</dbReference>
<dbReference type="Pfam" id="PF05960">
    <property type="entry name" value="DUF885"/>
    <property type="match status" value="1"/>
</dbReference>
<evidence type="ECO:0000256" key="1">
    <source>
        <dbReference type="SAM" id="SignalP"/>
    </source>
</evidence>
<dbReference type="RefSeq" id="WP_222872587.1">
    <property type="nucleotide sequence ID" value="NZ_CP039704.1"/>
</dbReference>
<dbReference type="PROSITE" id="PS51318">
    <property type="entry name" value="TAT"/>
    <property type="match status" value="1"/>
</dbReference>
<feature type="chain" id="PRO_5020578051" evidence="1">
    <location>
        <begin position="28"/>
        <end position="609"/>
    </location>
</feature>
<feature type="signal peptide" evidence="1">
    <location>
        <begin position="1"/>
        <end position="27"/>
    </location>
</feature>
<sequence length="609" mass="65654">MRANRREFLATAAVAGLAAALPSFARAADSAPFKALLDTMANDILNLSPETATSLGLDSGARAGLKAHLSDRSLAAAQADKQRAKDYAARLATIDRASLSAKDAIFYDAVSYATGLGVEGAPFQFGDAGFQSGLFGGGTPYVVSQQNGAFSGVPEFLDSQHKIATRADADAYLSRLAELARALDQETARIQHDAGLGVIPPAFIQATILKQLSGARAIPSAQQRMVTSVAERAKAAGIAGDWATQADKIVAGQIYPALDRQIAAITANSARATMDAGVWKLPDGDAYYRWLLRASTTTTLDAETVHQTGLTQYEELTARIDSVLKSQGLTQGTPQERMIALTKDPRFLYPNTPEGRHDLIAYINGRLSGLRPLLGKMSKLGLKADVTVKQVPVDIQDGAPLGYMNFAALDGSRPAIYYINLKDTGNWPRWTIPTLTVHEGVPGHTWQGAYLAEHHKDLPLMSSLMGFNAFVEGWALYSEQLADEIGFYKDDPFGELGYLQAIQFRACRLVVDTGLHAKRWTRDQAIDWLESHSGRARAACTSEIDRYCASPGQACGYKIGQNEILRLRAKAQTALGAKFDLRDFNDAIVSTGGVPLTVLETVIDGYIRA</sequence>
<gene>
    <name evidence="2" type="ORF">E6W36_10110</name>
</gene>
<keyword evidence="3" id="KW-1185">Reference proteome</keyword>
<protein>
    <submittedName>
        <fullName evidence="2">DUF885 family protein</fullName>
    </submittedName>
</protein>
<reference evidence="3" key="1">
    <citation type="submission" date="2019-04" db="EMBL/GenBank/DDBJ databases">
        <title>Complete genome sequence of Sphingomonas sp. W1-2-3.</title>
        <authorList>
            <person name="Im W.T."/>
        </authorList>
    </citation>
    <scope>NUCLEOTIDE SEQUENCE [LARGE SCALE GENOMIC DNA]</scope>
    <source>
        <strain evidence="3">W1-2-3</strain>
    </source>
</reference>